<dbReference type="GO" id="GO:0004601">
    <property type="term" value="F:peroxidase activity"/>
    <property type="evidence" value="ECO:0007669"/>
    <property type="project" value="UniProtKB-KW"/>
</dbReference>
<dbReference type="InterPro" id="IPR013766">
    <property type="entry name" value="Thioredoxin_domain"/>
</dbReference>
<dbReference type="PRINTS" id="PR01011">
    <property type="entry name" value="GLUTPROXDASE"/>
</dbReference>
<name>A0AAV1HV93_9CHLO</name>
<evidence type="ECO:0000256" key="3">
    <source>
        <dbReference type="ARBA" id="ARBA00023002"/>
    </source>
</evidence>
<evidence type="ECO:0000256" key="4">
    <source>
        <dbReference type="RuleBase" id="RU000499"/>
    </source>
</evidence>
<keyword evidence="3 4" id="KW-0560">Oxidoreductase</keyword>
<dbReference type="PANTHER" id="PTHR11592">
    <property type="entry name" value="GLUTATHIONE PEROXIDASE"/>
    <property type="match status" value="1"/>
</dbReference>
<dbReference type="InterPro" id="IPR000889">
    <property type="entry name" value="Glutathione_peroxidase"/>
</dbReference>
<accession>A0AAV1HV93</accession>
<dbReference type="FunFam" id="3.40.30.10:FF:000025">
    <property type="entry name" value="Glutathione peroxidase"/>
    <property type="match status" value="1"/>
</dbReference>
<dbReference type="GO" id="GO:0006979">
    <property type="term" value="P:response to oxidative stress"/>
    <property type="evidence" value="ECO:0007669"/>
    <property type="project" value="InterPro"/>
</dbReference>
<dbReference type="AlphaFoldDB" id="A0AAV1HV93"/>
<dbReference type="EMBL" id="CAUYUE010000003">
    <property type="protein sequence ID" value="CAK0748886.1"/>
    <property type="molecule type" value="Genomic_DNA"/>
</dbReference>
<evidence type="ECO:0000313" key="7">
    <source>
        <dbReference type="EMBL" id="CAK0748886.1"/>
    </source>
</evidence>
<gene>
    <name evidence="7" type="ORF">CVIRNUC_001868</name>
</gene>
<dbReference type="PROSITE" id="PS51352">
    <property type="entry name" value="THIOREDOXIN_2"/>
    <property type="match status" value="1"/>
</dbReference>
<dbReference type="SUPFAM" id="SSF52833">
    <property type="entry name" value="Thioredoxin-like"/>
    <property type="match status" value="1"/>
</dbReference>
<protein>
    <recommendedName>
        <fullName evidence="4">Glutathione peroxidase</fullName>
    </recommendedName>
</protein>
<dbReference type="Proteomes" id="UP001314263">
    <property type="component" value="Unassembled WGS sequence"/>
</dbReference>
<dbReference type="InterPro" id="IPR029760">
    <property type="entry name" value="GPX_CS"/>
</dbReference>
<reference evidence="7 8" key="1">
    <citation type="submission" date="2023-10" db="EMBL/GenBank/DDBJ databases">
        <authorList>
            <person name="Maclean D."/>
            <person name="Macfadyen A."/>
        </authorList>
    </citation>
    <scope>NUCLEOTIDE SEQUENCE [LARGE SCALE GENOMIC DNA]</scope>
</reference>
<evidence type="ECO:0000256" key="1">
    <source>
        <dbReference type="ARBA" id="ARBA00006926"/>
    </source>
</evidence>
<evidence type="ECO:0000256" key="2">
    <source>
        <dbReference type="ARBA" id="ARBA00022559"/>
    </source>
</evidence>
<evidence type="ECO:0000259" key="6">
    <source>
        <dbReference type="PROSITE" id="PS51352"/>
    </source>
</evidence>
<evidence type="ECO:0000313" key="8">
    <source>
        <dbReference type="Proteomes" id="UP001314263"/>
    </source>
</evidence>
<dbReference type="CDD" id="cd00340">
    <property type="entry name" value="GSH_Peroxidase"/>
    <property type="match status" value="1"/>
</dbReference>
<evidence type="ECO:0000256" key="5">
    <source>
        <dbReference type="SAM" id="MobiDB-lite"/>
    </source>
</evidence>
<proteinExistence type="inferred from homology"/>
<dbReference type="Gene3D" id="3.40.30.10">
    <property type="entry name" value="Glutaredoxin"/>
    <property type="match status" value="1"/>
</dbReference>
<comment type="similarity">
    <text evidence="1 4">Belongs to the glutathione peroxidase family.</text>
</comment>
<feature type="domain" description="Thioredoxin" evidence="6">
    <location>
        <begin position="101"/>
        <end position="266"/>
    </location>
</feature>
<keyword evidence="8" id="KW-1185">Reference proteome</keyword>
<comment type="caution">
    <text evidence="7">The sequence shown here is derived from an EMBL/GenBank/DDBJ whole genome shotgun (WGS) entry which is preliminary data.</text>
</comment>
<dbReference type="PROSITE" id="PS00763">
    <property type="entry name" value="GLUTATHIONE_PEROXID_2"/>
    <property type="match status" value="1"/>
</dbReference>
<dbReference type="PROSITE" id="PS51355">
    <property type="entry name" value="GLUTATHIONE_PEROXID_3"/>
    <property type="match status" value="1"/>
</dbReference>
<keyword evidence="2 4" id="KW-0575">Peroxidase</keyword>
<feature type="region of interest" description="Disordered" evidence="5">
    <location>
        <begin position="61"/>
        <end position="86"/>
    </location>
</feature>
<organism evidence="7 8">
    <name type="scientific">Coccomyxa viridis</name>
    <dbReference type="NCBI Taxonomy" id="1274662"/>
    <lineage>
        <taxon>Eukaryota</taxon>
        <taxon>Viridiplantae</taxon>
        <taxon>Chlorophyta</taxon>
        <taxon>core chlorophytes</taxon>
        <taxon>Trebouxiophyceae</taxon>
        <taxon>Trebouxiophyceae incertae sedis</taxon>
        <taxon>Coccomyxaceae</taxon>
        <taxon>Coccomyxa</taxon>
    </lineage>
</organism>
<sequence>MRRPSPLLPLHPKSGRHKQDLSTNIKRFLLLAGVAAALIFGGLALKQLNDSRAEKTFTAVDPQSMHDHGPDEPCGESCSKDHHQHNDHPLNIMNSGAKQHAEVTPEAPLYPMVAEDIDGKEHIMREYKGMVLLITNVASECGYTESNYKGLQQLYDKYHDRGLEILAFPCNQFGSQEPGDGLTIKEFAQKRYHVTFPLFKKVDVNGPRAHPIWKYVNILNSKDTDAKAADWNFNKYLIDKRGYPVKHFASAFDLVSLEADIEAQLGKDSAGASLNTASQ</sequence>
<dbReference type="InterPro" id="IPR036249">
    <property type="entry name" value="Thioredoxin-like_sf"/>
</dbReference>
<dbReference type="PANTHER" id="PTHR11592:SF78">
    <property type="entry name" value="GLUTATHIONE PEROXIDASE"/>
    <property type="match status" value="1"/>
</dbReference>
<dbReference type="Pfam" id="PF00255">
    <property type="entry name" value="GSHPx"/>
    <property type="match status" value="1"/>
</dbReference>